<gene>
    <name evidence="1" type="ORF">GDO78_011002</name>
</gene>
<evidence type="ECO:0000313" key="1">
    <source>
        <dbReference type="EMBL" id="KAG9482077.1"/>
    </source>
</evidence>
<comment type="caution">
    <text evidence="1">The sequence shown here is derived from an EMBL/GenBank/DDBJ whole genome shotgun (WGS) entry which is preliminary data.</text>
</comment>
<protein>
    <submittedName>
        <fullName evidence="1">Uncharacterized protein</fullName>
    </submittedName>
</protein>
<dbReference type="AlphaFoldDB" id="A0A8J6K6X1"/>
<reference evidence="1" key="1">
    <citation type="thesis" date="2020" institute="ProQuest LLC" country="789 East Eisenhower Parkway, Ann Arbor, MI, USA">
        <title>Comparative Genomics and Chromosome Evolution.</title>
        <authorList>
            <person name="Mudd A.B."/>
        </authorList>
    </citation>
    <scope>NUCLEOTIDE SEQUENCE</scope>
    <source>
        <strain evidence="1">HN-11 Male</strain>
        <tissue evidence="1">Kidney and liver</tissue>
    </source>
</reference>
<organism evidence="1 2">
    <name type="scientific">Eleutherodactylus coqui</name>
    <name type="common">Puerto Rican coqui</name>
    <dbReference type="NCBI Taxonomy" id="57060"/>
    <lineage>
        <taxon>Eukaryota</taxon>
        <taxon>Metazoa</taxon>
        <taxon>Chordata</taxon>
        <taxon>Craniata</taxon>
        <taxon>Vertebrata</taxon>
        <taxon>Euteleostomi</taxon>
        <taxon>Amphibia</taxon>
        <taxon>Batrachia</taxon>
        <taxon>Anura</taxon>
        <taxon>Neobatrachia</taxon>
        <taxon>Hyloidea</taxon>
        <taxon>Eleutherodactylidae</taxon>
        <taxon>Eleutherodactylinae</taxon>
        <taxon>Eleutherodactylus</taxon>
        <taxon>Eleutherodactylus</taxon>
    </lineage>
</organism>
<sequence length="113" mass="12520">MANAVTHICSTQLPPSTGLEHIMTHQSQLLFPIYTAGLTPTLIQTIKKINIARTVTPVIELPNSSGPNQSKTYQLPCTYFYLYIHPGYAVVKCLSLLGLDNLSSTSFNYFSNR</sequence>
<accession>A0A8J6K6X1</accession>
<evidence type="ECO:0000313" key="2">
    <source>
        <dbReference type="Proteomes" id="UP000770717"/>
    </source>
</evidence>
<proteinExistence type="predicted"/>
<dbReference type="Proteomes" id="UP000770717">
    <property type="component" value="Unassembled WGS sequence"/>
</dbReference>
<dbReference type="EMBL" id="WNTK01000006">
    <property type="protein sequence ID" value="KAG9482077.1"/>
    <property type="molecule type" value="Genomic_DNA"/>
</dbReference>
<name>A0A8J6K6X1_ELECQ</name>
<keyword evidence="2" id="KW-1185">Reference proteome</keyword>